<keyword evidence="5" id="KW-0175">Coiled coil</keyword>
<dbReference type="PROSITE" id="PS50860">
    <property type="entry name" value="AA_TRNA_LIGASE_II_ALA"/>
    <property type="match status" value="1"/>
</dbReference>
<dbReference type="RefSeq" id="WP_188613063.1">
    <property type="nucleotide sequence ID" value="NZ_BMJT01000001.1"/>
</dbReference>
<dbReference type="InterPro" id="IPR051335">
    <property type="entry name" value="Alanyl-tRNA_Editing_Enzymes"/>
</dbReference>
<evidence type="ECO:0000256" key="2">
    <source>
        <dbReference type="ARBA" id="ARBA00004496"/>
    </source>
</evidence>
<dbReference type="AlphaFoldDB" id="A0A917FX72"/>
<feature type="domain" description="Alanyl-transfer RNA synthetases family profile" evidence="6">
    <location>
        <begin position="1"/>
        <end position="221"/>
    </location>
</feature>
<dbReference type="SUPFAM" id="SSF55186">
    <property type="entry name" value="ThrRS/AlaRS common domain"/>
    <property type="match status" value="1"/>
</dbReference>
<dbReference type="SMART" id="SM00863">
    <property type="entry name" value="tRNA_SAD"/>
    <property type="match status" value="1"/>
</dbReference>
<dbReference type="PANTHER" id="PTHR43462:SF1">
    <property type="entry name" value="ALANYL-TRNA EDITING PROTEIN AARSD1"/>
    <property type="match status" value="1"/>
</dbReference>
<dbReference type="GO" id="GO:0006419">
    <property type="term" value="P:alanyl-tRNA aminoacylation"/>
    <property type="evidence" value="ECO:0007669"/>
    <property type="project" value="InterPro"/>
</dbReference>
<dbReference type="SUPFAM" id="SSF50447">
    <property type="entry name" value="Translation proteins"/>
    <property type="match status" value="1"/>
</dbReference>
<comment type="cofactor">
    <cofactor evidence="1">
        <name>Zn(2+)</name>
        <dbReference type="ChEBI" id="CHEBI:29105"/>
    </cofactor>
</comment>
<dbReference type="InterPro" id="IPR012947">
    <property type="entry name" value="tRNA_SAD"/>
</dbReference>
<dbReference type="Gene3D" id="3.10.310.40">
    <property type="match status" value="1"/>
</dbReference>
<evidence type="ECO:0000313" key="8">
    <source>
        <dbReference type="Proteomes" id="UP000616608"/>
    </source>
</evidence>
<evidence type="ECO:0000256" key="3">
    <source>
        <dbReference type="ARBA" id="ARBA00022723"/>
    </source>
</evidence>
<dbReference type="GO" id="GO:0005524">
    <property type="term" value="F:ATP binding"/>
    <property type="evidence" value="ECO:0007669"/>
    <property type="project" value="InterPro"/>
</dbReference>
<dbReference type="GO" id="GO:0004813">
    <property type="term" value="F:alanine-tRNA ligase activity"/>
    <property type="evidence" value="ECO:0007669"/>
    <property type="project" value="InterPro"/>
</dbReference>
<keyword evidence="4" id="KW-0862">Zinc</keyword>
<evidence type="ECO:0000256" key="1">
    <source>
        <dbReference type="ARBA" id="ARBA00001947"/>
    </source>
</evidence>
<dbReference type="PANTHER" id="PTHR43462">
    <property type="entry name" value="ALANYL-TRNA EDITING PROTEIN"/>
    <property type="match status" value="1"/>
</dbReference>
<organism evidence="7 8">
    <name type="scientific">Lysinibacillus alkalisoli</name>
    <dbReference type="NCBI Taxonomy" id="1911548"/>
    <lineage>
        <taxon>Bacteria</taxon>
        <taxon>Bacillati</taxon>
        <taxon>Bacillota</taxon>
        <taxon>Bacilli</taxon>
        <taxon>Bacillales</taxon>
        <taxon>Bacillaceae</taxon>
        <taxon>Lysinibacillus</taxon>
    </lineage>
</organism>
<dbReference type="InterPro" id="IPR009000">
    <property type="entry name" value="Transl_B-barrel_sf"/>
</dbReference>
<reference evidence="7" key="2">
    <citation type="submission" date="2020-09" db="EMBL/GenBank/DDBJ databases">
        <authorList>
            <person name="Sun Q."/>
            <person name="Zhou Y."/>
        </authorList>
    </citation>
    <scope>NUCLEOTIDE SEQUENCE</scope>
    <source>
        <strain evidence="7">CGMCC 1.15760</strain>
    </source>
</reference>
<dbReference type="GO" id="GO:0005737">
    <property type="term" value="C:cytoplasm"/>
    <property type="evidence" value="ECO:0007669"/>
    <property type="project" value="UniProtKB-SubCell"/>
</dbReference>
<evidence type="ECO:0000256" key="4">
    <source>
        <dbReference type="ARBA" id="ARBA00022833"/>
    </source>
</evidence>
<dbReference type="Pfam" id="PF07973">
    <property type="entry name" value="tRNA_SAD"/>
    <property type="match status" value="1"/>
</dbReference>
<sequence>MTRLLYYEDVMLQQFEATIQHIGQDALGHYVILSQTAFYPTGGGQPHDTGWINDIPVLQVEKVHDEIRHYLAQSYEGNLQVQAKINWARRFDHMQQHLGQHILTASFVELFDYATCSFHLGTETVTIDLDAPSINAEQLAQAERHANEIIMQNIALTIKWVSSEEAMTYPLRKQVTVEENIRLVIIPNIDYNGCGGTHPTSTGQVSLLKIMATEKIKDMTRVHFICGQRILQELKWRKETMHTSAATLSAPEKEITSYIEKLLMANKQNIKTIQQLQEELLQVQGNALISDAPLICHHFNNMLMKDLQKLARQVISKTPNSVVLLASENQDKLQFVAARGANCTTSLRLLQPIFHQINGKGGGSDQLFQGGGEKVYTAEALLNHLQVLLK</sequence>
<dbReference type="InterPro" id="IPR018163">
    <property type="entry name" value="Thr/Ala-tRNA-synth_IIc_edit"/>
</dbReference>
<dbReference type="GO" id="GO:0002161">
    <property type="term" value="F:aminoacyl-tRNA deacylase activity"/>
    <property type="evidence" value="ECO:0007669"/>
    <property type="project" value="UniProtKB-ARBA"/>
</dbReference>
<evidence type="ECO:0000256" key="5">
    <source>
        <dbReference type="SAM" id="Coils"/>
    </source>
</evidence>
<name>A0A917FX72_9BACI</name>
<keyword evidence="3" id="KW-0479">Metal-binding</keyword>
<dbReference type="GO" id="GO:0046872">
    <property type="term" value="F:metal ion binding"/>
    <property type="evidence" value="ECO:0007669"/>
    <property type="project" value="UniProtKB-KW"/>
</dbReference>
<protein>
    <submittedName>
        <fullName evidence="7">Alanyl-tRNA editing protein</fullName>
    </submittedName>
</protein>
<dbReference type="Gene3D" id="3.30.980.10">
    <property type="entry name" value="Threonyl-trna Synthetase, Chain A, domain 2"/>
    <property type="match status" value="1"/>
</dbReference>
<dbReference type="EMBL" id="BMJT01000001">
    <property type="protein sequence ID" value="GGG10554.1"/>
    <property type="molecule type" value="Genomic_DNA"/>
</dbReference>
<dbReference type="Proteomes" id="UP000616608">
    <property type="component" value="Unassembled WGS sequence"/>
</dbReference>
<comment type="subcellular location">
    <subcellularLocation>
        <location evidence="2">Cytoplasm</location>
    </subcellularLocation>
</comment>
<dbReference type="Gene3D" id="2.40.30.130">
    <property type="match status" value="1"/>
</dbReference>
<dbReference type="GO" id="GO:0003676">
    <property type="term" value="F:nucleic acid binding"/>
    <property type="evidence" value="ECO:0007669"/>
    <property type="project" value="InterPro"/>
</dbReference>
<dbReference type="InterPro" id="IPR018165">
    <property type="entry name" value="Ala-tRNA-synth_IIc_core"/>
</dbReference>
<keyword evidence="8" id="KW-1185">Reference proteome</keyword>
<evidence type="ECO:0000313" key="7">
    <source>
        <dbReference type="EMBL" id="GGG10554.1"/>
    </source>
</evidence>
<reference evidence="7" key="1">
    <citation type="journal article" date="2014" name="Int. J. Syst. Evol. Microbiol.">
        <title>Complete genome sequence of Corynebacterium casei LMG S-19264T (=DSM 44701T), isolated from a smear-ripened cheese.</title>
        <authorList>
            <consortium name="US DOE Joint Genome Institute (JGI-PGF)"/>
            <person name="Walter F."/>
            <person name="Albersmeier A."/>
            <person name="Kalinowski J."/>
            <person name="Ruckert C."/>
        </authorList>
    </citation>
    <scope>NUCLEOTIDE SEQUENCE</scope>
    <source>
        <strain evidence="7">CGMCC 1.15760</strain>
    </source>
</reference>
<gene>
    <name evidence="7" type="primary">alaS</name>
    <name evidence="7" type="ORF">GCM10007425_01110</name>
</gene>
<evidence type="ECO:0000259" key="6">
    <source>
        <dbReference type="PROSITE" id="PS50860"/>
    </source>
</evidence>
<comment type="caution">
    <text evidence="7">The sequence shown here is derived from an EMBL/GenBank/DDBJ whole genome shotgun (WGS) entry which is preliminary data.</text>
</comment>
<feature type="coiled-coil region" evidence="5">
    <location>
        <begin position="259"/>
        <end position="286"/>
    </location>
</feature>
<proteinExistence type="predicted"/>
<accession>A0A917FX72</accession>